<comment type="caution">
    <text evidence="1">The sequence shown here is derived from an EMBL/GenBank/DDBJ whole genome shotgun (WGS) entry which is preliminary data.</text>
</comment>
<reference evidence="1" key="1">
    <citation type="journal article" date="2014" name="Int. J. Syst. Evol. Microbiol.">
        <title>Complete genome sequence of Corynebacterium casei LMG S-19264T (=DSM 44701T), isolated from a smear-ripened cheese.</title>
        <authorList>
            <consortium name="US DOE Joint Genome Institute (JGI-PGF)"/>
            <person name="Walter F."/>
            <person name="Albersmeier A."/>
            <person name="Kalinowski J."/>
            <person name="Ruckert C."/>
        </authorList>
    </citation>
    <scope>NUCLEOTIDE SEQUENCE</scope>
    <source>
        <strain evidence="1">CGMCC 1.12360</strain>
    </source>
</reference>
<dbReference type="AlphaFoldDB" id="A0A8J3EKJ3"/>
<organism evidence="1 2">
    <name type="scientific">Compostibacillus humi</name>
    <dbReference type="NCBI Taxonomy" id="1245525"/>
    <lineage>
        <taxon>Bacteria</taxon>
        <taxon>Bacillati</taxon>
        <taxon>Bacillota</taxon>
        <taxon>Bacilli</taxon>
        <taxon>Bacillales</taxon>
        <taxon>Bacillaceae</taxon>
        <taxon>Compostibacillus</taxon>
    </lineage>
</organism>
<keyword evidence="2" id="KW-1185">Reference proteome</keyword>
<gene>
    <name evidence="1" type="ORF">GCM10010978_15340</name>
</gene>
<name>A0A8J3EKJ3_9BACI</name>
<evidence type="ECO:0000313" key="1">
    <source>
        <dbReference type="EMBL" id="GGH75454.1"/>
    </source>
</evidence>
<protein>
    <submittedName>
        <fullName evidence="1">Uncharacterized protein</fullName>
    </submittedName>
</protein>
<dbReference type="EMBL" id="BMEV01000023">
    <property type="protein sequence ID" value="GGH75454.1"/>
    <property type="molecule type" value="Genomic_DNA"/>
</dbReference>
<sequence length="48" mass="5708">MTEQDKIALHQMMKKLQQHEQTIVQLMQIVASTNRMVKALLKEQKERT</sequence>
<accession>A0A8J3EKJ3</accession>
<reference evidence="1" key="2">
    <citation type="submission" date="2020-09" db="EMBL/GenBank/DDBJ databases">
        <authorList>
            <person name="Sun Q."/>
            <person name="Zhou Y."/>
        </authorList>
    </citation>
    <scope>NUCLEOTIDE SEQUENCE</scope>
    <source>
        <strain evidence="1">CGMCC 1.12360</strain>
    </source>
</reference>
<dbReference type="Proteomes" id="UP000602050">
    <property type="component" value="Unassembled WGS sequence"/>
</dbReference>
<proteinExistence type="predicted"/>
<dbReference type="RefSeq" id="WP_188391802.1">
    <property type="nucleotide sequence ID" value="NZ_BMEV01000023.1"/>
</dbReference>
<evidence type="ECO:0000313" key="2">
    <source>
        <dbReference type="Proteomes" id="UP000602050"/>
    </source>
</evidence>